<keyword evidence="7" id="KW-1208">Phospholipid metabolism</keyword>
<evidence type="ECO:0000256" key="1">
    <source>
        <dbReference type="ARBA" id="ARBA00005189"/>
    </source>
</evidence>
<name>A0A930DNX3_9FIRM</name>
<keyword evidence="6 7" id="KW-0012">Acyltransferase</keyword>
<dbReference type="AlphaFoldDB" id="A0A930DNX3"/>
<keyword evidence="7" id="KW-0594">Phospholipid biosynthesis</keyword>
<keyword evidence="3 7" id="KW-0444">Lipid biosynthesis</keyword>
<evidence type="ECO:0000256" key="6">
    <source>
        <dbReference type="ARBA" id="ARBA00023315"/>
    </source>
</evidence>
<comment type="catalytic activity">
    <reaction evidence="7">
        <text>a 1-acyl-sn-glycero-3-phosphate + an acyl-CoA = a 1,2-diacyl-sn-glycero-3-phosphate + CoA</text>
        <dbReference type="Rhea" id="RHEA:19709"/>
        <dbReference type="ChEBI" id="CHEBI:57287"/>
        <dbReference type="ChEBI" id="CHEBI:57970"/>
        <dbReference type="ChEBI" id="CHEBI:58342"/>
        <dbReference type="ChEBI" id="CHEBI:58608"/>
        <dbReference type="EC" id="2.3.1.51"/>
    </reaction>
</comment>
<evidence type="ECO:0000259" key="9">
    <source>
        <dbReference type="SMART" id="SM00563"/>
    </source>
</evidence>
<dbReference type="GO" id="GO:0016020">
    <property type="term" value="C:membrane"/>
    <property type="evidence" value="ECO:0007669"/>
    <property type="project" value="InterPro"/>
</dbReference>
<dbReference type="NCBIfam" id="TIGR00530">
    <property type="entry name" value="AGP_acyltrn"/>
    <property type="match status" value="1"/>
</dbReference>
<protein>
    <recommendedName>
        <fullName evidence="7">1-acyl-sn-glycerol-3-phosphate acyltransferase</fullName>
        <ecNumber evidence="7">2.3.1.51</ecNumber>
    </recommendedName>
</protein>
<dbReference type="EC" id="2.3.1.51" evidence="7"/>
<evidence type="ECO:0000256" key="8">
    <source>
        <dbReference type="SAM" id="Phobius"/>
    </source>
</evidence>
<gene>
    <name evidence="10" type="ORF">HXM93_07615</name>
</gene>
<dbReference type="InterPro" id="IPR004552">
    <property type="entry name" value="AGP_acyltrans"/>
</dbReference>
<comment type="caution">
    <text evidence="10">The sequence shown here is derived from an EMBL/GenBank/DDBJ whole genome shotgun (WGS) entry which is preliminary data.</text>
</comment>
<dbReference type="GO" id="GO:0006654">
    <property type="term" value="P:phosphatidic acid biosynthetic process"/>
    <property type="evidence" value="ECO:0007669"/>
    <property type="project" value="TreeGrafter"/>
</dbReference>
<comment type="similarity">
    <text evidence="2 7">Belongs to the 1-acyl-sn-glycerol-3-phosphate acyltransferase family.</text>
</comment>
<dbReference type="GO" id="GO:0003841">
    <property type="term" value="F:1-acylglycerol-3-phosphate O-acyltransferase activity"/>
    <property type="evidence" value="ECO:0007669"/>
    <property type="project" value="UniProtKB-UniRule"/>
</dbReference>
<reference evidence="10" key="1">
    <citation type="submission" date="2020-04" db="EMBL/GenBank/DDBJ databases">
        <title>Deep metagenomics examines the oral microbiome during advanced dental caries in children, revealing novel taxa and co-occurrences with host molecules.</title>
        <authorList>
            <person name="Baker J.L."/>
            <person name="Morton J.T."/>
            <person name="Dinis M."/>
            <person name="Alvarez R."/>
            <person name="Tran N.C."/>
            <person name="Knight R."/>
            <person name="Edlund A."/>
        </authorList>
    </citation>
    <scope>NUCLEOTIDE SEQUENCE</scope>
    <source>
        <strain evidence="10">JCVI_24_bin.2</strain>
    </source>
</reference>
<organism evidence="10 11">
    <name type="scientific">Oribacterium parvum</name>
    <dbReference type="NCBI Taxonomy" id="1501329"/>
    <lineage>
        <taxon>Bacteria</taxon>
        <taxon>Bacillati</taxon>
        <taxon>Bacillota</taxon>
        <taxon>Clostridia</taxon>
        <taxon>Lachnospirales</taxon>
        <taxon>Lachnospiraceae</taxon>
        <taxon>Oribacterium</taxon>
    </lineage>
</organism>
<comment type="domain">
    <text evidence="7">The HXXXXD motif is essential for acyltransferase activity and may constitute the binding site for the phosphate moiety of the glycerol-3-phosphate.</text>
</comment>
<keyword evidence="4 7" id="KW-0808">Transferase</keyword>
<evidence type="ECO:0000256" key="2">
    <source>
        <dbReference type="ARBA" id="ARBA00008655"/>
    </source>
</evidence>
<dbReference type="Pfam" id="PF01553">
    <property type="entry name" value="Acyltransferase"/>
    <property type="match status" value="1"/>
</dbReference>
<evidence type="ECO:0000313" key="10">
    <source>
        <dbReference type="EMBL" id="MBF1284378.1"/>
    </source>
</evidence>
<accession>A0A930DNX3</accession>
<dbReference type="RefSeq" id="WP_009534629.1">
    <property type="nucleotide sequence ID" value="NZ_CAUSUX010000003.1"/>
</dbReference>
<dbReference type="SUPFAM" id="SSF69593">
    <property type="entry name" value="Glycerol-3-phosphate (1)-acyltransferase"/>
    <property type="match status" value="1"/>
</dbReference>
<evidence type="ECO:0000256" key="4">
    <source>
        <dbReference type="ARBA" id="ARBA00022679"/>
    </source>
</evidence>
<feature type="transmembrane region" description="Helical" evidence="8">
    <location>
        <begin position="6"/>
        <end position="24"/>
    </location>
</feature>
<keyword evidence="8" id="KW-0472">Membrane</keyword>
<keyword evidence="8" id="KW-1133">Transmembrane helix</keyword>
<proteinExistence type="inferred from homology"/>
<feature type="domain" description="Phospholipid/glycerol acyltransferase" evidence="9">
    <location>
        <begin position="71"/>
        <end position="188"/>
    </location>
</feature>
<evidence type="ECO:0000256" key="3">
    <source>
        <dbReference type="ARBA" id="ARBA00022516"/>
    </source>
</evidence>
<comment type="pathway">
    <text evidence="1">Lipid metabolism.</text>
</comment>
<dbReference type="InterPro" id="IPR002123">
    <property type="entry name" value="Plipid/glycerol_acylTrfase"/>
</dbReference>
<evidence type="ECO:0000313" key="11">
    <source>
        <dbReference type="Proteomes" id="UP000709351"/>
    </source>
</evidence>
<dbReference type="EMBL" id="JABZRD010000492">
    <property type="protein sequence ID" value="MBF1284378.1"/>
    <property type="molecule type" value="Genomic_DNA"/>
</dbReference>
<evidence type="ECO:0000256" key="7">
    <source>
        <dbReference type="RuleBase" id="RU361267"/>
    </source>
</evidence>
<dbReference type="PANTHER" id="PTHR10434:SF64">
    <property type="entry name" value="1-ACYL-SN-GLYCEROL-3-PHOSPHATE ACYLTRANSFERASE-RELATED"/>
    <property type="match status" value="1"/>
</dbReference>
<evidence type="ECO:0000256" key="5">
    <source>
        <dbReference type="ARBA" id="ARBA00023098"/>
    </source>
</evidence>
<keyword evidence="5 7" id="KW-0443">Lipid metabolism</keyword>
<dbReference type="PANTHER" id="PTHR10434">
    <property type="entry name" value="1-ACYL-SN-GLYCEROL-3-PHOSPHATE ACYLTRANSFERASE"/>
    <property type="match status" value="1"/>
</dbReference>
<sequence>MLSLIRVLFLLFNFLTFGSLRLFFLRKKERTKERDLECLSIVQRKLKAILRICKVEVQAEGLKNIPKDEAVLFVGNHRSYFDIVVGYSLMENVTGFISKDNLAKIPTLKLWMEELHCLFLDRNNLKQNLKVIIEAIAEIKRGISIWIYPEGSRAKGASEEELLPFKEGSFKLAEKTGCKIIPVAMINTRKIMEEDFPRLKSTKVYVRFGEPILLSALSEEERKHIGKYAEEKVLSMIRDLKQKERDEATESF</sequence>
<dbReference type="Proteomes" id="UP000709351">
    <property type="component" value="Unassembled WGS sequence"/>
</dbReference>
<keyword evidence="8" id="KW-0812">Transmembrane</keyword>
<dbReference type="CDD" id="cd07989">
    <property type="entry name" value="LPLAT_AGPAT-like"/>
    <property type="match status" value="1"/>
</dbReference>
<dbReference type="SMART" id="SM00563">
    <property type="entry name" value="PlsC"/>
    <property type="match status" value="1"/>
</dbReference>